<evidence type="ECO:0000256" key="10">
    <source>
        <dbReference type="SAM" id="SignalP"/>
    </source>
</evidence>
<evidence type="ECO:0000256" key="7">
    <source>
        <dbReference type="ARBA" id="ARBA00022989"/>
    </source>
</evidence>
<dbReference type="AlphaFoldDB" id="A0A151T9H4"/>
<dbReference type="Proteomes" id="UP000075243">
    <property type="component" value="Chromosome 7"/>
</dbReference>
<accession>A0A151T9H4</accession>
<keyword evidence="9" id="KW-0464">Manganese</keyword>
<reference evidence="12 13" key="1">
    <citation type="journal article" date="2012" name="Nat. Biotechnol.">
        <title>Draft genome sequence of pigeonpea (Cajanus cajan), an orphan legume crop of resource-poor farmers.</title>
        <authorList>
            <person name="Varshney R.K."/>
            <person name="Chen W."/>
            <person name="Li Y."/>
            <person name="Bharti A.K."/>
            <person name="Saxena R.K."/>
            <person name="Schlueter J.A."/>
            <person name="Donoghue M.T."/>
            <person name="Azam S."/>
            <person name="Fan G."/>
            <person name="Whaley A.M."/>
            <person name="Farmer A.D."/>
            <person name="Sheridan J."/>
            <person name="Iwata A."/>
            <person name="Tuteja R."/>
            <person name="Penmetsa R.V."/>
            <person name="Wu W."/>
            <person name="Upadhyaya H.D."/>
            <person name="Yang S.P."/>
            <person name="Shah T."/>
            <person name="Saxena K.B."/>
            <person name="Michael T."/>
            <person name="McCombie W.R."/>
            <person name="Yang B."/>
            <person name="Zhang G."/>
            <person name="Yang H."/>
            <person name="Wang J."/>
            <person name="Spillane C."/>
            <person name="Cook D.R."/>
            <person name="May G.D."/>
            <person name="Xu X."/>
            <person name="Jackson S.A."/>
        </authorList>
    </citation>
    <scope>NUCLEOTIDE SEQUENCE [LARGE SCALE GENOMIC DNA]</scope>
    <source>
        <strain evidence="13">cv. Asha</strain>
    </source>
</reference>
<dbReference type="SUPFAM" id="SSF56300">
    <property type="entry name" value="Metallo-dependent phosphatases"/>
    <property type="match status" value="1"/>
</dbReference>
<keyword evidence="10" id="KW-0732">Signal</keyword>
<evidence type="ECO:0000256" key="2">
    <source>
        <dbReference type="ARBA" id="ARBA00004141"/>
    </source>
</evidence>
<keyword evidence="6" id="KW-0378">Hydrolase</keyword>
<evidence type="ECO:0000256" key="4">
    <source>
        <dbReference type="ARBA" id="ARBA00022692"/>
    </source>
</evidence>
<dbReference type="STRING" id="3821.A0A151T9H4"/>
<sequence length="301" mass="33591">MAFGFRVFSASLLAIAFLLLFEEWASTPSCTTANPLHRHPHQHTNNLNVMIVADLLLPASDSSLLNHLFRHYYMSKFFRKSFETLRPDLLLVLGDVSARGSGLTRPKWVSVLRQFYRVLGPFVGLPFHAVLGDRDVGECRDLDAERVSWLASKLPGLDSAGCAAFEMGNVSFVTLNAVALLCGNCGLRFEVERVVERESVELRVNGSNEFGSGPVVLLHFPLDRTRNDDYADFQRSSKSLTQGLNVLPQNREVDGGGPYDVLHTLPLNASEYILQALKPRIIFSAHSCEFSDYVHRDVPKI</sequence>
<dbReference type="PANTHER" id="PTHR13315:SF0">
    <property type="entry name" value="METALLOPHOSPHOESTERASE 1"/>
    <property type="match status" value="1"/>
</dbReference>
<dbReference type="InterPro" id="IPR033308">
    <property type="entry name" value="PGAP5/Cdc1/Ted1"/>
</dbReference>
<proteinExistence type="inferred from homology"/>
<evidence type="ECO:0000256" key="5">
    <source>
        <dbReference type="ARBA" id="ARBA00022723"/>
    </source>
</evidence>
<evidence type="ECO:0000313" key="13">
    <source>
        <dbReference type="Proteomes" id="UP000075243"/>
    </source>
</evidence>
<keyword evidence="4" id="KW-0812">Transmembrane</keyword>
<keyword evidence="13" id="KW-1185">Reference proteome</keyword>
<evidence type="ECO:0000313" key="12">
    <source>
        <dbReference type="EMBL" id="KYP63685.1"/>
    </source>
</evidence>
<feature type="domain" description="Calcineurin-like phosphoesterase" evidence="11">
    <location>
        <begin position="49"/>
        <end position="153"/>
    </location>
</feature>
<feature type="signal peptide" evidence="10">
    <location>
        <begin position="1"/>
        <end position="25"/>
    </location>
</feature>
<dbReference type="InterPro" id="IPR004843">
    <property type="entry name" value="Calcineurin-like_PHP"/>
</dbReference>
<gene>
    <name evidence="12" type="ORF">KK1_018264</name>
</gene>
<dbReference type="GO" id="GO:0016787">
    <property type="term" value="F:hydrolase activity"/>
    <property type="evidence" value="ECO:0007669"/>
    <property type="project" value="UniProtKB-KW"/>
</dbReference>
<keyword evidence="5" id="KW-0479">Metal-binding</keyword>
<evidence type="ECO:0000256" key="1">
    <source>
        <dbReference type="ARBA" id="ARBA00001936"/>
    </source>
</evidence>
<comment type="subcellular location">
    <subcellularLocation>
        <location evidence="2">Membrane</location>
        <topology evidence="2">Multi-pass membrane protein</topology>
    </subcellularLocation>
</comment>
<organism evidence="12 13">
    <name type="scientific">Cajanus cajan</name>
    <name type="common">Pigeon pea</name>
    <name type="synonym">Cajanus indicus</name>
    <dbReference type="NCBI Taxonomy" id="3821"/>
    <lineage>
        <taxon>Eukaryota</taxon>
        <taxon>Viridiplantae</taxon>
        <taxon>Streptophyta</taxon>
        <taxon>Embryophyta</taxon>
        <taxon>Tracheophyta</taxon>
        <taxon>Spermatophyta</taxon>
        <taxon>Magnoliopsida</taxon>
        <taxon>eudicotyledons</taxon>
        <taxon>Gunneridae</taxon>
        <taxon>Pentapetalae</taxon>
        <taxon>rosids</taxon>
        <taxon>fabids</taxon>
        <taxon>Fabales</taxon>
        <taxon>Fabaceae</taxon>
        <taxon>Papilionoideae</taxon>
        <taxon>50 kb inversion clade</taxon>
        <taxon>NPAAA clade</taxon>
        <taxon>indigoferoid/millettioid clade</taxon>
        <taxon>Phaseoleae</taxon>
        <taxon>Cajanus</taxon>
    </lineage>
</organism>
<dbReference type="OMA" id="ANSVTWI"/>
<dbReference type="EMBL" id="CM003609">
    <property type="protein sequence ID" value="KYP63685.1"/>
    <property type="molecule type" value="Genomic_DNA"/>
</dbReference>
<dbReference type="GO" id="GO:0006506">
    <property type="term" value="P:GPI anchor biosynthetic process"/>
    <property type="evidence" value="ECO:0007669"/>
    <property type="project" value="InterPro"/>
</dbReference>
<protein>
    <submittedName>
        <fullName evidence="12">Metallophosphoesterase 1</fullName>
    </submittedName>
</protein>
<keyword evidence="8" id="KW-0472">Membrane</keyword>
<dbReference type="Pfam" id="PF00149">
    <property type="entry name" value="Metallophos"/>
    <property type="match status" value="1"/>
</dbReference>
<evidence type="ECO:0000256" key="8">
    <source>
        <dbReference type="ARBA" id="ARBA00023136"/>
    </source>
</evidence>
<feature type="chain" id="PRO_5007588975" evidence="10">
    <location>
        <begin position="26"/>
        <end position="301"/>
    </location>
</feature>
<dbReference type="PANTHER" id="PTHR13315">
    <property type="entry name" value="METALLO PHOSPHOESTERASE RELATED"/>
    <property type="match status" value="1"/>
</dbReference>
<dbReference type="InterPro" id="IPR029052">
    <property type="entry name" value="Metallo-depent_PP-like"/>
</dbReference>
<evidence type="ECO:0000256" key="9">
    <source>
        <dbReference type="ARBA" id="ARBA00023211"/>
    </source>
</evidence>
<dbReference type="GO" id="GO:0016020">
    <property type="term" value="C:membrane"/>
    <property type="evidence" value="ECO:0007669"/>
    <property type="project" value="UniProtKB-SubCell"/>
</dbReference>
<evidence type="ECO:0000259" key="11">
    <source>
        <dbReference type="Pfam" id="PF00149"/>
    </source>
</evidence>
<comment type="similarity">
    <text evidence="3">Belongs to the metallophosphoesterase superfamily. MPPE1 family.</text>
</comment>
<dbReference type="Gramene" id="C.cajan_17741.t">
    <property type="protein sequence ID" value="C.cajan_17741.t"/>
    <property type="gene ID" value="C.cajan_17741"/>
</dbReference>
<name>A0A151T9H4_CAJCA</name>
<evidence type="ECO:0000256" key="6">
    <source>
        <dbReference type="ARBA" id="ARBA00022801"/>
    </source>
</evidence>
<evidence type="ECO:0000256" key="3">
    <source>
        <dbReference type="ARBA" id="ARBA00008895"/>
    </source>
</evidence>
<comment type="cofactor">
    <cofactor evidence="1">
        <name>Mn(2+)</name>
        <dbReference type="ChEBI" id="CHEBI:29035"/>
    </cofactor>
</comment>
<keyword evidence="7" id="KW-1133">Transmembrane helix</keyword>
<dbReference type="GO" id="GO:0046872">
    <property type="term" value="F:metal ion binding"/>
    <property type="evidence" value="ECO:0007669"/>
    <property type="project" value="UniProtKB-KW"/>
</dbReference>